<sequence>MSPQPPTLPLKDSLKGRGDAGNTVESTTPPTPGHDLLWMRRPRLCRDRAIHHGSSYAKYRGAKGVVMEFGICASPWLPNIGSRKKSIKWSLLERDCVFWLILINKWMKWSVGPCRAPNLRAPIGIFRPLQNSPILGYRYLPTVAAPPPPPPLSFHRNRNRPVLHFFFSPFSCDVTGPGDVSLGLPARQRKANFKIVFKCKRDFMWGAVNYCGRLHTTLLSSVSVNYLQVT</sequence>
<proteinExistence type="predicted"/>
<gene>
    <name evidence="2" type="ORF">CEXT_718481</name>
</gene>
<dbReference type="Proteomes" id="UP001054945">
    <property type="component" value="Unassembled WGS sequence"/>
</dbReference>
<evidence type="ECO:0000313" key="2">
    <source>
        <dbReference type="EMBL" id="GIX73972.1"/>
    </source>
</evidence>
<dbReference type="EMBL" id="BPLR01002460">
    <property type="protein sequence ID" value="GIX73972.1"/>
    <property type="molecule type" value="Genomic_DNA"/>
</dbReference>
<comment type="caution">
    <text evidence="2">The sequence shown here is derived from an EMBL/GenBank/DDBJ whole genome shotgun (WGS) entry which is preliminary data.</text>
</comment>
<dbReference type="AlphaFoldDB" id="A0AAV4MN54"/>
<evidence type="ECO:0000313" key="3">
    <source>
        <dbReference type="Proteomes" id="UP001054945"/>
    </source>
</evidence>
<name>A0AAV4MN54_CAEEX</name>
<organism evidence="2 3">
    <name type="scientific">Caerostris extrusa</name>
    <name type="common">Bark spider</name>
    <name type="synonym">Caerostris bankana</name>
    <dbReference type="NCBI Taxonomy" id="172846"/>
    <lineage>
        <taxon>Eukaryota</taxon>
        <taxon>Metazoa</taxon>
        <taxon>Ecdysozoa</taxon>
        <taxon>Arthropoda</taxon>
        <taxon>Chelicerata</taxon>
        <taxon>Arachnida</taxon>
        <taxon>Araneae</taxon>
        <taxon>Araneomorphae</taxon>
        <taxon>Entelegynae</taxon>
        <taxon>Araneoidea</taxon>
        <taxon>Araneidae</taxon>
        <taxon>Caerostris</taxon>
    </lineage>
</organism>
<reference evidence="2 3" key="1">
    <citation type="submission" date="2021-06" db="EMBL/GenBank/DDBJ databases">
        <title>Caerostris extrusa draft genome.</title>
        <authorList>
            <person name="Kono N."/>
            <person name="Arakawa K."/>
        </authorList>
    </citation>
    <scope>NUCLEOTIDE SEQUENCE [LARGE SCALE GENOMIC DNA]</scope>
</reference>
<evidence type="ECO:0000256" key="1">
    <source>
        <dbReference type="SAM" id="MobiDB-lite"/>
    </source>
</evidence>
<protein>
    <submittedName>
        <fullName evidence="2">Uncharacterized protein</fullName>
    </submittedName>
</protein>
<keyword evidence="3" id="KW-1185">Reference proteome</keyword>
<accession>A0AAV4MN54</accession>
<feature type="region of interest" description="Disordered" evidence="1">
    <location>
        <begin position="1"/>
        <end position="34"/>
    </location>
</feature>